<accession>A0A4R5PKT6</accession>
<dbReference type="EMBL" id="SMSI01000002">
    <property type="protein sequence ID" value="TDH36225.1"/>
    <property type="molecule type" value="Genomic_DNA"/>
</dbReference>
<sequence>MTPSKDISRLLEIMVALRDPQTGCPWDIVQDFESIKPYTIEEAYEVADAIERKDFDDLCDELGDLLLQVVFHARMAEEAGHFAFGDVVEAITAKMIRRHPHVFAVSEADSPDAVKQQWAEIKAAEKAARAARRKERGLDVDENKGLLDGVPRALPGLTEALKLQETAGRVGFDWGAAGPVLDKIEEEIGELREAMAAGNADEAAGELGDVIFALANLGRHLKTDPENALRGTNTKFRNRFAHVERRLAEAGKTPEQSNLDEMDGLWDEAKSLGIGKDRPA</sequence>
<dbReference type="Proteomes" id="UP000295131">
    <property type="component" value="Unassembled WGS sequence"/>
</dbReference>
<evidence type="ECO:0000259" key="5">
    <source>
        <dbReference type="Pfam" id="PF03819"/>
    </source>
</evidence>
<dbReference type="AlphaFoldDB" id="A0A4R5PKT6"/>
<dbReference type="PANTHER" id="PTHR30522">
    <property type="entry name" value="NUCLEOSIDE TRIPHOSPHATE PYROPHOSPHOHYDROLASE"/>
    <property type="match status" value="1"/>
</dbReference>
<dbReference type="GO" id="GO:0006950">
    <property type="term" value="P:response to stress"/>
    <property type="evidence" value="ECO:0007669"/>
    <property type="project" value="UniProtKB-ARBA"/>
</dbReference>
<dbReference type="SUPFAM" id="SSF101386">
    <property type="entry name" value="all-alpha NTP pyrophosphatases"/>
    <property type="match status" value="2"/>
</dbReference>
<proteinExistence type="inferred from homology"/>
<dbReference type="GO" id="GO:0046061">
    <property type="term" value="P:dATP catabolic process"/>
    <property type="evidence" value="ECO:0007669"/>
    <property type="project" value="TreeGrafter"/>
</dbReference>
<evidence type="ECO:0000256" key="2">
    <source>
        <dbReference type="ARBA" id="ARBA00061115"/>
    </source>
</evidence>
<feature type="domain" description="NTP pyrophosphohydrolase MazG-like" evidence="5">
    <location>
        <begin position="30"/>
        <end position="103"/>
    </location>
</feature>
<dbReference type="Pfam" id="PF03819">
    <property type="entry name" value="MazG"/>
    <property type="match status" value="2"/>
</dbReference>
<dbReference type="InterPro" id="IPR004518">
    <property type="entry name" value="MazG-like_dom"/>
</dbReference>
<evidence type="ECO:0000256" key="4">
    <source>
        <dbReference type="ARBA" id="ARBA00074799"/>
    </source>
</evidence>
<dbReference type="NCBIfam" id="TIGR00444">
    <property type="entry name" value="mazG"/>
    <property type="match status" value="1"/>
</dbReference>
<dbReference type="GO" id="GO:0046047">
    <property type="term" value="P:TTP catabolic process"/>
    <property type="evidence" value="ECO:0007669"/>
    <property type="project" value="TreeGrafter"/>
</dbReference>
<dbReference type="InterPro" id="IPR011551">
    <property type="entry name" value="NTP_PyrPHydrolase_MazG"/>
</dbReference>
<organism evidence="6 7">
    <name type="scientific">Pseudohoeflea suaedae</name>
    <dbReference type="NCBI Taxonomy" id="877384"/>
    <lineage>
        <taxon>Bacteria</taxon>
        <taxon>Pseudomonadati</taxon>
        <taxon>Pseudomonadota</taxon>
        <taxon>Alphaproteobacteria</taxon>
        <taxon>Hyphomicrobiales</taxon>
        <taxon>Rhizobiaceae</taxon>
        <taxon>Pseudohoeflea</taxon>
    </lineage>
</organism>
<evidence type="ECO:0000256" key="1">
    <source>
        <dbReference type="ARBA" id="ARBA00052141"/>
    </source>
</evidence>
<dbReference type="GO" id="GO:0046052">
    <property type="term" value="P:UTP catabolic process"/>
    <property type="evidence" value="ECO:0007669"/>
    <property type="project" value="TreeGrafter"/>
</dbReference>
<dbReference type="GO" id="GO:0046076">
    <property type="term" value="P:dTTP catabolic process"/>
    <property type="evidence" value="ECO:0007669"/>
    <property type="project" value="TreeGrafter"/>
</dbReference>
<dbReference type="InterPro" id="IPR048011">
    <property type="entry name" value="NTP-PPase_MazG-like_C"/>
</dbReference>
<gene>
    <name evidence="6" type="primary">mazG</name>
    <name evidence="6" type="ORF">E2A64_13140</name>
</gene>
<reference evidence="6 7" key="1">
    <citation type="journal article" date="2013" name="Int. J. Syst. Evol. Microbiol.">
        <title>Hoeflea suaedae sp. nov., an endophytic bacterium isolated from the root of the halophyte Suaeda maritima.</title>
        <authorList>
            <person name="Chung E.J."/>
            <person name="Park J.A."/>
            <person name="Pramanik P."/>
            <person name="Bibi F."/>
            <person name="Jeon C.O."/>
            <person name="Chung Y.R."/>
        </authorList>
    </citation>
    <scope>NUCLEOTIDE SEQUENCE [LARGE SCALE GENOMIC DNA]</scope>
    <source>
        <strain evidence="6 7">YC6898</strain>
    </source>
</reference>
<dbReference type="CDD" id="cd11528">
    <property type="entry name" value="NTP-PPase_MazG_Nterm"/>
    <property type="match status" value="1"/>
</dbReference>
<dbReference type="CDD" id="cd11529">
    <property type="entry name" value="NTP-PPase_MazG_Cterm"/>
    <property type="match status" value="1"/>
</dbReference>
<dbReference type="Gene3D" id="1.10.287.1080">
    <property type="entry name" value="MazG-like"/>
    <property type="match status" value="2"/>
</dbReference>
<dbReference type="PANTHER" id="PTHR30522:SF0">
    <property type="entry name" value="NUCLEOSIDE TRIPHOSPHATE PYROPHOSPHOHYDROLASE"/>
    <property type="match status" value="1"/>
</dbReference>
<dbReference type="FunFam" id="1.10.287.1080:FF:000003">
    <property type="entry name" value="Nucleoside triphosphate pyrophosphohydrolase"/>
    <property type="match status" value="1"/>
</dbReference>
<dbReference type="GO" id="GO:0047693">
    <property type="term" value="F:ATP diphosphatase activity"/>
    <property type="evidence" value="ECO:0007669"/>
    <property type="project" value="UniProtKB-EC"/>
</dbReference>
<evidence type="ECO:0000256" key="3">
    <source>
        <dbReference type="ARBA" id="ARBA00066372"/>
    </source>
</evidence>
<comment type="catalytic activity">
    <reaction evidence="1">
        <text>ATP + H2O = AMP + diphosphate + H(+)</text>
        <dbReference type="Rhea" id="RHEA:14245"/>
        <dbReference type="ChEBI" id="CHEBI:15377"/>
        <dbReference type="ChEBI" id="CHEBI:15378"/>
        <dbReference type="ChEBI" id="CHEBI:30616"/>
        <dbReference type="ChEBI" id="CHEBI:33019"/>
        <dbReference type="ChEBI" id="CHEBI:456215"/>
        <dbReference type="EC" id="3.6.1.8"/>
    </reaction>
</comment>
<evidence type="ECO:0000313" key="7">
    <source>
        <dbReference type="Proteomes" id="UP000295131"/>
    </source>
</evidence>
<dbReference type="GO" id="GO:0046081">
    <property type="term" value="P:dUTP catabolic process"/>
    <property type="evidence" value="ECO:0007669"/>
    <property type="project" value="TreeGrafter"/>
</dbReference>
<comment type="similarity">
    <text evidence="2">Belongs to the nucleoside triphosphate pyrophosphohydrolase family.</text>
</comment>
<protein>
    <recommendedName>
        <fullName evidence="4">Nucleoside triphosphate pyrophosphohydrolase</fullName>
        <ecNumber evidence="3">3.6.1.8</ecNumber>
    </recommendedName>
</protein>
<evidence type="ECO:0000313" key="6">
    <source>
        <dbReference type="EMBL" id="TDH36225.1"/>
    </source>
</evidence>
<comment type="caution">
    <text evidence="6">The sequence shown here is derived from an EMBL/GenBank/DDBJ whole genome shotgun (WGS) entry which is preliminary data.</text>
</comment>
<dbReference type="EC" id="3.6.1.8" evidence="3"/>
<keyword evidence="7" id="KW-1185">Reference proteome</keyword>
<dbReference type="NCBIfam" id="NF007113">
    <property type="entry name" value="PRK09562.1"/>
    <property type="match status" value="1"/>
</dbReference>
<dbReference type="FunFam" id="1.10.287.1080:FF:000001">
    <property type="entry name" value="Nucleoside triphosphate pyrophosphohydrolase"/>
    <property type="match status" value="1"/>
</dbReference>
<dbReference type="OrthoDB" id="9808939at2"/>
<name>A0A4R5PKT6_9HYPH</name>
<dbReference type="RefSeq" id="WP_133284922.1">
    <property type="nucleotide sequence ID" value="NZ_SMSI01000002.1"/>
</dbReference>
<dbReference type="InterPro" id="IPR048015">
    <property type="entry name" value="NTP-PPase_MazG-like_N"/>
</dbReference>
<dbReference type="GO" id="GO:0006203">
    <property type="term" value="P:dGTP catabolic process"/>
    <property type="evidence" value="ECO:0007669"/>
    <property type="project" value="TreeGrafter"/>
</dbReference>
<feature type="domain" description="NTP pyrophosphohydrolase MazG-like" evidence="5">
    <location>
        <begin position="183"/>
        <end position="243"/>
    </location>
</feature>
<keyword evidence="6" id="KW-0378">Hydrolase</keyword>